<dbReference type="PROSITE" id="PS00913">
    <property type="entry name" value="ADH_IRON_1"/>
    <property type="match status" value="1"/>
</dbReference>
<dbReference type="FunFam" id="3.40.50.1970:FF:000003">
    <property type="entry name" value="Alcohol dehydrogenase, iron-containing"/>
    <property type="match status" value="1"/>
</dbReference>
<dbReference type="Pfam" id="PF00465">
    <property type="entry name" value="Fe-ADH"/>
    <property type="match status" value="1"/>
</dbReference>
<dbReference type="GO" id="GO:0046872">
    <property type="term" value="F:metal ion binding"/>
    <property type="evidence" value="ECO:0007669"/>
    <property type="project" value="InterPro"/>
</dbReference>
<dbReference type="InterPro" id="IPR018211">
    <property type="entry name" value="ADH_Fe_CS"/>
</dbReference>
<proteinExistence type="inferred from homology"/>
<dbReference type="AlphaFoldDB" id="A0A2Z4Y9G9"/>
<dbReference type="Gene3D" id="1.20.1090.10">
    <property type="entry name" value="Dehydroquinate synthase-like - alpha domain"/>
    <property type="match status" value="1"/>
</dbReference>
<name>A0A2Z4Y9G9_SUMC1</name>
<organism evidence="6 7">
    <name type="scientific">Sumerlaea chitinivorans</name>
    <dbReference type="NCBI Taxonomy" id="2250252"/>
    <lineage>
        <taxon>Bacteria</taxon>
        <taxon>Candidatus Sumerlaeota</taxon>
        <taxon>Candidatus Sumerlaeia</taxon>
        <taxon>Candidatus Sumerlaeales</taxon>
        <taxon>Candidatus Sumerlaeaceae</taxon>
        <taxon>Candidatus Sumerlaea</taxon>
    </lineage>
</organism>
<feature type="domain" description="Alcohol dehydrogenase iron-type/glycerol dehydrogenase GldA" evidence="4">
    <location>
        <begin position="8"/>
        <end position="175"/>
    </location>
</feature>
<protein>
    <submittedName>
        <fullName evidence="6">Alcohol dehydrogenase</fullName>
    </submittedName>
</protein>
<dbReference type="GO" id="GO:0004022">
    <property type="term" value="F:alcohol dehydrogenase (NAD+) activity"/>
    <property type="evidence" value="ECO:0007669"/>
    <property type="project" value="TreeGrafter"/>
</dbReference>
<dbReference type="PANTHER" id="PTHR11496">
    <property type="entry name" value="ALCOHOL DEHYDROGENASE"/>
    <property type="match status" value="1"/>
</dbReference>
<accession>A0A2Z4Y9G9</accession>
<evidence type="ECO:0000259" key="4">
    <source>
        <dbReference type="Pfam" id="PF00465"/>
    </source>
</evidence>
<evidence type="ECO:0000256" key="2">
    <source>
        <dbReference type="ARBA" id="ARBA00023002"/>
    </source>
</evidence>
<dbReference type="InterPro" id="IPR039697">
    <property type="entry name" value="Alcohol_dehydrogenase_Fe"/>
</dbReference>
<keyword evidence="2" id="KW-0560">Oxidoreductase</keyword>
<evidence type="ECO:0000256" key="3">
    <source>
        <dbReference type="ARBA" id="ARBA00023027"/>
    </source>
</evidence>
<dbReference type="Gene3D" id="3.40.50.1970">
    <property type="match status" value="1"/>
</dbReference>
<dbReference type="PANTHER" id="PTHR11496:SF102">
    <property type="entry name" value="ALCOHOL DEHYDROGENASE 4"/>
    <property type="match status" value="1"/>
</dbReference>
<keyword evidence="3" id="KW-0520">NAD</keyword>
<dbReference type="InterPro" id="IPR056798">
    <property type="entry name" value="ADH_Fe_C"/>
</dbReference>
<dbReference type="CDD" id="cd08183">
    <property type="entry name" value="Fe-ADH-like"/>
    <property type="match status" value="1"/>
</dbReference>
<dbReference type="Proteomes" id="UP000262583">
    <property type="component" value="Chromosome"/>
</dbReference>
<dbReference type="Pfam" id="PF25137">
    <property type="entry name" value="ADH_Fe_C"/>
    <property type="match status" value="1"/>
</dbReference>
<gene>
    <name evidence="6" type="ORF">BRCON_2807</name>
</gene>
<dbReference type="InterPro" id="IPR001670">
    <property type="entry name" value="ADH_Fe/GldA"/>
</dbReference>
<reference evidence="6 7" key="1">
    <citation type="submission" date="2018-05" db="EMBL/GenBank/DDBJ databases">
        <title>A metagenomic window into the 2 km-deep terrestrial subsurface aquifer revealed taxonomically and functionally diverse microbial community comprising novel uncultured bacterial lineages.</title>
        <authorList>
            <person name="Kadnikov V.V."/>
            <person name="Mardanov A.V."/>
            <person name="Beletsky A.V."/>
            <person name="Banks D."/>
            <person name="Pimenov N.V."/>
            <person name="Frank Y.A."/>
            <person name="Karnachuk O.V."/>
            <person name="Ravin N.V."/>
        </authorList>
    </citation>
    <scope>NUCLEOTIDE SEQUENCE [LARGE SCALE GENOMIC DNA]</scope>
    <source>
        <strain evidence="6">BY</strain>
    </source>
</reference>
<evidence type="ECO:0000259" key="5">
    <source>
        <dbReference type="Pfam" id="PF25137"/>
    </source>
</evidence>
<evidence type="ECO:0000313" key="7">
    <source>
        <dbReference type="Proteomes" id="UP000262583"/>
    </source>
</evidence>
<dbReference type="EMBL" id="CP030759">
    <property type="protein sequence ID" value="AXA37549.1"/>
    <property type="molecule type" value="Genomic_DNA"/>
</dbReference>
<sequence>MLAEWVTPDRILFGPGAARQVPEIVVGLASRVMVVCGSNPQRHEWLLTALAARGIATMVYSVVGEPSVAVAEEALQRAREYVATAVIGIGGGSALDVAKAVAGLLVNDGELVDYLEVVGKGRPLAKRAAPMIAIPTTAGTGSEATRNAVLEVPEKGVKVSMRSPLLVPTWAVVDPELTLDLPPGPTATSGFDALAQLLESFVSVKANAFTDALCREALPRVGRSLRTACLSGRDLSARSDMALGALFSGMALANAGLGAVHGLAGPLGGMLHAPHGALCAALLAPVVEVNVRALRSRAPDSPALARYEEAARLVTGKPQATVADLLAWIQTLAAEVGIPRLSQLGLRKSHYDQAVERSQAASSMKGNPIVLLDEEIVEILDLAG</sequence>
<feature type="domain" description="Fe-containing alcohol dehydrogenase-like C-terminal" evidence="5">
    <location>
        <begin position="186"/>
        <end position="381"/>
    </location>
</feature>
<evidence type="ECO:0000313" key="6">
    <source>
        <dbReference type="EMBL" id="AXA37549.1"/>
    </source>
</evidence>
<comment type="similarity">
    <text evidence="1">Belongs to the iron-containing alcohol dehydrogenase family.</text>
</comment>
<dbReference type="SUPFAM" id="SSF56796">
    <property type="entry name" value="Dehydroquinate synthase-like"/>
    <property type="match status" value="1"/>
</dbReference>
<dbReference type="KEGG" id="schv:BRCON_2807"/>
<evidence type="ECO:0000256" key="1">
    <source>
        <dbReference type="ARBA" id="ARBA00007358"/>
    </source>
</evidence>